<dbReference type="AlphaFoldDB" id="A0A0K2TRB8"/>
<accession>A0A0K2TRB8</accession>
<name>A0A0K2TRB8_LEPSM</name>
<organism evidence="1">
    <name type="scientific">Lepeophtheirus salmonis</name>
    <name type="common">Salmon louse</name>
    <name type="synonym">Caligus salmonis</name>
    <dbReference type="NCBI Taxonomy" id="72036"/>
    <lineage>
        <taxon>Eukaryota</taxon>
        <taxon>Metazoa</taxon>
        <taxon>Ecdysozoa</taxon>
        <taxon>Arthropoda</taxon>
        <taxon>Crustacea</taxon>
        <taxon>Multicrustacea</taxon>
        <taxon>Hexanauplia</taxon>
        <taxon>Copepoda</taxon>
        <taxon>Siphonostomatoida</taxon>
        <taxon>Caligidae</taxon>
        <taxon>Lepeophtheirus</taxon>
    </lineage>
</organism>
<sequence length="37" mass="4206">MIITCNTPLSIANHPIFTKLWRNTRVTPSLPEEPSLN</sequence>
<reference evidence="1" key="1">
    <citation type="submission" date="2014-05" db="EMBL/GenBank/DDBJ databases">
        <authorList>
            <person name="Chronopoulou M."/>
        </authorList>
    </citation>
    <scope>NUCLEOTIDE SEQUENCE</scope>
    <source>
        <tissue evidence="1">Whole organism</tissue>
    </source>
</reference>
<dbReference type="EMBL" id="HACA01010565">
    <property type="protein sequence ID" value="CDW27926.1"/>
    <property type="molecule type" value="Transcribed_RNA"/>
</dbReference>
<proteinExistence type="predicted"/>
<protein>
    <submittedName>
        <fullName evidence="1">Uncharacterized protein</fullName>
    </submittedName>
</protein>
<evidence type="ECO:0000313" key="1">
    <source>
        <dbReference type="EMBL" id="CDW27926.1"/>
    </source>
</evidence>